<gene>
    <name evidence="2" type="ORF">GWI33_016477</name>
</gene>
<dbReference type="AlphaFoldDB" id="A0A834M732"/>
<evidence type="ECO:0000256" key="1">
    <source>
        <dbReference type="SAM" id="MobiDB-lite"/>
    </source>
</evidence>
<dbReference type="Proteomes" id="UP000625711">
    <property type="component" value="Unassembled WGS sequence"/>
</dbReference>
<dbReference type="SMART" id="SM00368">
    <property type="entry name" value="LRR_RI"/>
    <property type="match status" value="4"/>
</dbReference>
<evidence type="ECO:0000313" key="3">
    <source>
        <dbReference type="Proteomes" id="UP000625711"/>
    </source>
</evidence>
<dbReference type="Pfam" id="PF13516">
    <property type="entry name" value="LRR_6"/>
    <property type="match status" value="2"/>
</dbReference>
<keyword evidence="3" id="KW-1185">Reference proteome</keyword>
<dbReference type="InterPro" id="IPR032675">
    <property type="entry name" value="LRR_dom_sf"/>
</dbReference>
<sequence length="406" mass="45721">MSGKDTSSLRLKKRRRPTEISKSTRDTESEETRLFLSWLSKYYVDFSAGALPVVEEFLIEDNGDATFLNSQPQAARDSQDKLRVFYDPKTLTVKKLNCMLKNINLNVFRALQKTIKHCSYLNVLQLDFCDLSREQVEVLEETLKLQSSMRYLSLRGNPRCRDNAYLLVNVGLKVLNLRMCQIDQHALKKVSDAFLSSSPDAGLLHLDLSSNQLFDGSCKYIASILRCDRGLLSLNVSDCKITDNGLAEILECFRRFELRDEELFLRRKLRLEYYGMLYGSGITYRTDIEQLIKTHPFTSAVESEDGKLYCAGNNKLENLNLAYNALTDGGIDLVMKLLFESTAETRLTRIGLEGNGEGLDAKKSVGDLLRISRGRQSAASVRSKGSLRRKVSSGRNLTSSLGTGAN</sequence>
<dbReference type="OrthoDB" id="120976at2759"/>
<dbReference type="SUPFAM" id="SSF52047">
    <property type="entry name" value="RNI-like"/>
    <property type="match status" value="1"/>
</dbReference>
<accession>A0A834M732</accession>
<feature type="compositionally biased region" description="Polar residues" evidence="1">
    <location>
        <begin position="393"/>
        <end position="406"/>
    </location>
</feature>
<dbReference type="Gene3D" id="3.80.10.10">
    <property type="entry name" value="Ribonuclease Inhibitor"/>
    <property type="match status" value="1"/>
</dbReference>
<comment type="caution">
    <text evidence="2">The sequence shown here is derived from an EMBL/GenBank/DDBJ whole genome shotgun (WGS) entry which is preliminary data.</text>
</comment>
<proteinExistence type="predicted"/>
<protein>
    <submittedName>
        <fullName evidence="2">Uncharacterized protein</fullName>
    </submittedName>
</protein>
<dbReference type="PANTHER" id="PTHR46984">
    <property type="entry name" value="LEUCINE-RICH REPEAT-CONTAINING PROTEIN 71"/>
    <property type="match status" value="1"/>
</dbReference>
<dbReference type="InterPro" id="IPR053040">
    <property type="entry name" value="LRR-containing_protein_71"/>
</dbReference>
<name>A0A834M732_RHYFE</name>
<reference evidence="2" key="1">
    <citation type="submission" date="2020-08" db="EMBL/GenBank/DDBJ databases">
        <title>Genome sequencing and assembly of the red palm weevil Rhynchophorus ferrugineus.</title>
        <authorList>
            <person name="Dias G.B."/>
            <person name="Bergman C.M."/>
            <person name="Manee M."/>
        </authorList>
    </citation>
    <scope>NUCLEOTIDE SEQUENCE</scope>
    <source>
        <strain evidence="2">AA-2017</strain>
        <tissue evidence="2">Whole larva</tissue>
    </source>
</reference>
<evidence type="ECO:0000313" key="2">
    <source>
        <dbReference type="EMBL" id="KAF7270586.1"/>
    </source>
</evidence>
<feature type="region of interest" description="Disordered" evidence="1">
    <location>
        <begin position="382"/>
        <end position="406"/>
    </location>
</feature>
<dbReference type="InterPro" id="IPR001611">
    <property type="entry name" value="Leu-rich_rpt"/>
</dbReference>
<dbReference type="PANTHER" id="PTHR46984:SF1">
    <property type="entry name" value="LEUCINE-RICH REPEAT-CONTAINING PROTEIN 71"/>
    <property type="match status" value="1"/>
</dbReference>
<feature type="region of interest" description="Disordered" evidence="1">
    <location>
        <begin position="1"/>
        <end position="25"/>
    </location>
</feature>
<dbReference type="EMBL" id="JAACXV010014079">
    <property type="protein sequence ID" value="KAF7270586.1"/>
    <property type="molecule type" value="Genomic_DNA"/>
</dbReference>
<organism evidence="2 3">
    <name type="scientific">Rhynchophorus ferrugineus</name>
    <name type="common">Red palm weevil</name>
    <name type="synonym">Curculio ferrugineus</name>
    <dbReference type="NCBI Taxonomy" id="354439"/>
    <lineage>
        <taxon>Eukaryota</taxon>
        <taxon>Metazoa</taxon>
        <taxon>Ecdysozoa</taxon>
        <taxon>Arthropoda</taxon>
        <taxon>Hexapoda</taxon>
        <taxon>Insecta</taxon>
        <taxon>Pterygota</taxon>
        <taxon>Neoptera</taxon>
        <taxon>Endopterygota</taxon>
        <taxon>Coleoptera</taxon>
        <taxon>Polyphaga</taxon>
        <taxon>Cucujiformia</taxon>
        <taxon>Curculionidae</taxon>
        <taxon>Dryophthorinae</taxon>
        <taxon>Rhynchophorus</taxon>
    </lineage>
</organism>